<organism evidence="2 3">
    <name type="scientific">Alienimonas californiensis</name>
    <dbReference type="NCBI Taxonomy" id="2527989"/>
    <lineage>
        <taxon>Bacteria</taxon>
        <taxon>Pseudomonadati</taxon>
        <taxon>Planctomycetota</taxon>
        <taxon>Planctomycetia</taxon>
        <taxon>Planctomycetales</taxon>
        <taxon>Planctomycetaceae</taxon>
        <taxon>Alienimonas</taxon>
    </lineage>
</organism>
<feature type="compositionally biased region" description="Gly residues" evidence="1">
    <location>
        <begin position="679"/>
        <end position="689"/>
    </location>
</feature>
<dbReference type="OrthoDB" id="258914at2"/>
<dbReference type="Proteomes" id="UP000318741">
    <property type="component" value="Chromosome"/>
</dbReference>
<sequence length="689" mass="75058">MKFSLDGLKNANWKQLAADHAEKAGLVVAALLAAVLLYSGVSKGRYTEKSPNEVMQKLDEQQRALRVSSWTPEQRQADLPEFDVRAEVERVKETMNPGETAWPASLLGPMHRLQEKGSEPTWLPVESVLAEYLALPVRLAPEDALLDAASGEPGADEDEESNEFDLNLGAGGAPAGFGGFDFGGSSEFSGGEMGRGRGMFGSDESSPDSSEGDFDRGRGVFGSEEGGMPFGEEGEYGNPATINARGKGVKMAAIRGVFPFRRQVQEMARSMNVPIADAKARLEFLDLQVERQRISSGANPYSEDWHPVDRDAALELLGEDLYASSGRPIEVVSPALTDPSLTMPLFTPAYGTWDNRPASHPRLKEFDLIKEDPALRQKIEERLREEAVVQQEVQAAVGPQKNRFLPEQNRGFDRGAAMRAIVDRGPAEGEAKDPVRAALEKMSAADVLLLTRFFDIAVEPGQAYRYRMRVQLANPNFGLGAADVSDPSALEGETRWTPWSEPSGVVSIPPDELSYLTAIYPKPNDSLPEARLEVTEYSREYGTLVSKDTRVDAGDLLVFEERNTYTLDPFKQEKNERATYPFVTEHVVIGVDALPEGAAAFHPDLNLGNRSLPPGRVLLMLDTGSVREIDAGLELQRQAVAKSVKAERDGLGPQMTDVNAPKPDPSGEFGEGFSEEFFGRGGRGGSSGP</sequence>
<proteinExistence type="predicted"/>
<evidence type="ECO:0000313" key="2">
    <source>
        <dbReference type="EMBL" id="QDT16444.1"/>
    </source>
</evidence>
<reference evidence="2 3" key="1">
    <citation type="submission" date="2019-02" db="EMBL/GenBank/DDBJ databases">
        <title>Deep-cultivation of Planctomycetes and their phenomic and genomic characterization uncovers novel biology.</title>
        <authorList>
            <person name="Wiegand S."/>
            <person name="Jogler M."/>
            <person name="Boedeker C."/>
            <person name="Pinto D."/>
            <person name="Vollmers J."/>
            <person name="Rivas-Marin E."/>
            <person name="Kohn T."/>
            <person name="Peeters S.H."/>
            <person name="Heuer A."/>
            <person name="Rast P."/>
            <person name="Oberbeckmann S."/>
            <person name="Bunk B."/>
            <person name="Jeske O."/>
            <person name="Meyerdierks A."/>
            <person name="Storesund J.E."/>
            <person name="Kallscheuer N."/>
            <person name="Luecker S."/>
            <person name="Lage O.M."/>
            <person name="Pohl T."/>
            <person name="Merkel B.J."/>
            <person name="Hornburger P."/>
            <person name="Mueller R.-W."/>
            <person name="Bruemmer F."/>
            <person name="Labrenz M."/>
            <person name="Spormann A.M."/>
            <person name="Op den Camp H."/>
            <person name="Overmann J."/>
            <person name="Amann R."/>
            <person name="Jetten M.S.M."/>
            <person name="Mascher T."/>
            <person name="Medema M.H."/>
            <person name="Devos D.P."/>
            <person name="Kaster A.-K."/>
            <person name="Ovreas L."/>
            <person name="Rohde M."/>
            <person name="Galperin M.Y."/>
            <person name="Jogler C."/>
        </authorList>
    </citation>
    <scope>NUCLEOTIDE SEQUENCE [LARGE SCALE GENOMIC DNA]</scope>
    <source>
        <strain evidence="2 3">CA12</strain>
    </source>
</reference>
<protein>
    <submittedName>
        <fullName evidence="2">Uncharacterized protein</fullName>
    </submittedName>
</protein>
<feature type="compositionally biased region" description="Low complexity" evidence="1">
    <location>
        <begin position="666"/>
        <end position="676"/>
    </location>
</feature>
<feature type="compositionally biased region" description="Acidic residues" evidence="1">
    <location>
        <begin position="154"/>
        <end position="163"/>
    </location>
</feature>
<evidence type="ECO:0000313" key="3">
    <source>
        <dbReference type="Proteomes" id="UP000318741"/>
    </source>
</evidence>
<evidence type="ECO:0000256" key="1">
    <source>
        <dbReference type="SAM" id="MobiDB-lite"/>
    </source>
</evidence>
<dbReference type="KEGG" id="acaf:CA12_25470"/>
<dbReference type="RefSeq" id="WP_145359268.1">
    <property type="nucleotide sequence ID" value="NZ_CP036265.1"/>
</dbReference>
<feature type="region of interest" description="Disordered" evidence="1">
    <location>
        <begin position="644"/>
        <end position="689"/>
    </location>
</feature>
<gene>
    <name evidence="2" type="ORF">CA12_25470</name>
</gene>
<name>A0A517PAP8_9PLAN</name>
<feature type="region of interest" description="Disordered" evidence="1">
    <location>
        <begin position="148"/>
        <end position="170"/>
    </location>
</feature>
<dbReference type="EMBL" id="CP036265">
    <property type="protein sequence ID" value="QDT16444.1"/>
    <property type="molecule type" value="Genomic_DNA"/>
</dbReference>
<accession>A0A517PAP8</accession>
<feature type="region of interest" description="Disordered" evidence="1">
    <location>
        <begin position="184"/>
        <end position="237"/>
    </location>
</feature>
<dbReference type="AlphaFoldDB" id="A0A517PAP8"/>
<keyword evidence="3" id="KW-1185">Reference proteome</keyword>
<feature type="compositionally biased region" description="Low complexity" evidence="1">
    <location>
        <begin position="200"/>
        <end position="209"/>
    </location>
</feature>